<proteinExistence type="predicted"/>
<dbReference type="Gene3D" id="1.10.390.10">
    <property type="entry name" value="Neutral Protease Domain 2"/>
    <property type="match status" value="1"/>
</dbReference>
<name>A0A850NFB9_9FLAO</name>
<evidence type="ECO:0000313" key="2">
    <source>
        <dbReference type="Proteomes" id="UP000558089"/>
    </source>
</evidence>
<dbReference type="SUPFAM" id="SSF55486">
    <property type="entry name" value="Metalloproteases ('zincins'), catalytic domain"/>
    <property type="match status" value="1"/>
</dbReference>
<dbReference type="EMBL" id="WYET01000001">
    <property type="protein sequence ID" value="NVN17610.1"/>
    <property type="molecule type" value="Genomic_DNA"/>
</dbReference>
<accession>A0A850NFB9</accession>
<dbReference type="InterPro" id="IPR027268">
    <property type="entry name" value="Peptidase_M4/M1_CTD_sf"/>
</dbReference>
<dbReference type="PROSITE" id="PS51257">
    <property type="entry name" value="PROKAR_LIPOPROTEIN"/>
    <property type="match status" value="1"/>
</dbReference>
<comment type="caution">
    <text evidence="1">The sequence shown here is derived from an EMBL/GenBank/DDBJ whole genome shotgun (WGS) entry which is preliminary data.</text>
</comment>
<organism evidence="1 2">
    <name type="scientific">Flagellimonas chongwuensis</name>
    <dbReference type="NCBI Taxonomy" id="2697365"/>
    <lineage>
        <taxon>Bacteria</taxon>
        <taxon>Pseudomonadati</taxon>
        <taxon>Bacteroidota</taxon>
        <taxon>Flavobacteriia</taxon>
        <taxon>Flavobacteriales</taxon>
        <taxon>Flavobacteriaceae</taxon>
        <taxon>Flagellimonas</taxon>
    </lineage>
</organism>
<evidence type="ECO:0008006" key="3">
    <source>
        <dbReference type="Google" id="ProtNLM"/>
    </source>
</evidence>
<protein>
    <recommendedName>
        <fullName evidence="3">Peptidase M1 membrane alanine aminopeptidase domain-containing protein</fullName>
    </recommendedName>
</protein>
<sequence length="562" mass="64845">MFKRVLLTALLSTFLFSCQQRPESDISYEISSVTVDSIPQLKIKMTLAADKDGTTTLSFPDEAWGEQGLYNSLGKMQLLNVEGAVEKDADSSRIVLMHPKNVKKLVFEYHLKQDFDGDITTKEIYRPIINNDYFHLFSHNMFMIPENASDSDVMDILLDWTFLPEKYTVHNSFGSKEKMQLLKAQNIGLFGSAIFVGGDFRVFHGDIAGNKISLATRGEWIPFTDEEVFKVLEETLTYQRNFWNDHSQKYFTVTMQPFPQENGSSFQGTGLTNSFATSVSNNDHTDIGQMVYLFNHELMHNWIGHTIKNDNEEEQYWFSEGFTEYYTFKNIAKNKINGLDGAFFIEELNRTIRDLYASSVVEAPNVEVNYDNFWTNYEYSKLPYWRGAIFGFYLDQKIQRISSGSKSLDDVMHQIYTDATGKDQKLTHDYFIGVMDTFWDNDFETVFQKHIEKGKKVDLVALFDELKLEYSPENDIYELGFEFTEDRKGIANVVEDSQAWQAGVREGDKVFSRSVWQGQIDHEVELDLERDGEKLNITFYPVTKAAVPQLKSTPENVEKLGF</sequence>
<evidence type="ECO:0000313" key="1">
    <source>
        <dbReference type="EMBL" id="NVN17610.1"/>
    </source>
</evidence>
<gene>
    <name evidence="1" type="ORF">GUA46_04595</name>
</gene>
<dbReference type="RefSeq" id="WP_176619479.1">
    <property type="nucleotide sequence ID" value="NZ_WYET01000001.1"/>
</dbReference>
<dbReference type="Proteomes" id="UP000558089">
    <property type="component" value="Unassembled WGS sequence"/>
</dbReference>
<reference evidence="1 2" key="1">
    <citation type="submission" date="2020-01" db="EMBL/GenBank/DDBJ databases">
        <title>Draft Genome Analysis of Muricauda sp. HICW Isolated from coastal seawater of PR China.</title>
        <authorList>
            <person name="Chen M.-X."/>
        </authorList>
    </citation>
    <scope>NUCLEOTIDE SEQUENCE [LARGE SCALE GENOMIC DNA]</scope>
    <source>
        <strain evidence="1 2">HICW</strain>
    </source>
</reference>
<keyword evidence="2" id="KW-1185">Reference proteome</keyword>
<dbReference type="AlphaFoldDB" id="A0A850NFB9"/>